<evidence type="ECO:0000256" key="6">
    <source>
        <dbReference type="ARBA" id="ARBA00022840"/>
    </source>
</evidence>
<keyword evidence="3 13" id="KW-0812">Transmembrane</keyword>
<name>A0ABP0EJP0_9ASCO</name>
<evidence type="ECO:0000256" key="4">
    <source>
        <dbReference type="ARBA" id="ARBA00022723"/>
    </source>
</evidence>
<comment type="similarity">
    <text evidence="2 13">Belongs to the cation transport ATPase (P-type) (TC 3.A.3) family. Type IV subfamily.</text>
</comment>
<dbReference type="PROSITE" id="PS00154">
    <property type="entry name" value="ATPASE_E1_E2"/>
    <property type="match status" value="1"/>
</dbReference>
<dbReference type="InterPro" id="IPR032631">
    <property type="entry name" value="P-type_ATPase_N"/>
</dbReference>
<feature type="transmembrane region" description="Helical" evidence="13">
    <location>
        <begin position="441"/>
        <end position="459"/>
    </location>
</feature>
<dbReference type="InterPro" id="IPR036412">
    <property type="entry name" value="HAD-like_sf"/>
</dbReference>
<organism evidence="17 18">
    <name type="scientific">[Candida] anglica</name>
    <dbReference type="NCBI Taxonomy" id="148631"/>
    <lineage>
        <taxon>Eukaryota</taxon>
        <taxon>Fungi</taxon>
        <taxon>Dikarya</taxon>
        <taxon>Ascomycota</taxon>
        <taxon>Saccharomycotina</taxon>
        <taxon>Pichiomycetes</taxon>
        <taxon>Debaryomycetaceae</taxon>
        <taxon>Kurtzmaniella</taxon>
    </lineage>
</organism>
<feature type="domain" description="P-type ATPase C-terminal" evidence="16">
    <location>
        <begin position="936"/>
        <end position="1162"/>
    </location>
</feature>
<dbReference type="InterPro" id="IPR023214">
    <property type="entry name" value="HAD_sf"/>
</dbReference>
<protein>
    <recommendedName>
        <fullName evidence="13">Phospholipid-transporting ATPase</fullName>
        <ecNumber evidence="13">7.6.2.1</ecNumber>
    </recommendedName>
</protein>
<comment type="catalytic activity">
    <reaction evidence="12">
        <text>a 1,2-diacyl-sn-glycero-3-phosphoethanolamine(out) + ATP + H2O = a 1,2-diacyl-sn-glycero-3-phosphoethanolamine(in) + ADP + phosphate + H(+)</text>
        <dbReference type="Rhea" id="RHEA:66132"/>
        <dbReference type="ChEBI" id="CHEBI:15377"/>
        <dbReference type="ChEBI" id="CHEBI:15378"/>
        <dbReference type="ChEBI" id="CHEBI:30616"/>
        <dbReference type="ChEBI" id="CHEBI:43474"/>
        <dbReference type="ChEBI" id="CHEBI:64612"/>
        <dbReference type="ChEBI" id="CHEBI:456216"/>
    </reaction>
    <physiologicalReaction direction="left-to-right" evidence="12">
        <dbReference type="Rhea" id="RHEA:66133"/>
    </physiologicalReaction>
</comment>
<evidence type="ECO:0000256" key="7">
    <source>
        <dbReference type="ARBA" id="ARBA00022842"/>
    </source>
</evidence>
<evidence type="ECO:0000259" key="15">
    <source>
        <dbReference type="Pfam" id="PF16209"/>
    </source>
</evidence>
<dbReference type="InterPro" id="IPR008250">
    <property type="entry name" value="ATPase_P-typ_transduc_dom_A_sf"/>
</dbReference>
<dbReference type="Gene3D" id="3.40.50.1000">
    <property type="entry name" value="HAD superfamily/HAD-like"/>
    <property type="match status" value="1"/>
</dbReference>
<feature type="transmembrane region" description="Helical" evidence="13">
    <location>
        <begin position="1133"/>
        <end position="1152"/>
    </location>
</feature>
<keyword evidence="4" id="KW-0479">Metal-binding</keyword>
<dbReference type="SUPFAM" id="SSF81653">
    <property type="entry name" value="Calcium ATPase, transduction domain A"/>
    <property type="match status" value="1"/>
</dbReference>
<dbReference type="InterPro" id="IPR006539">
    <property type="entry name" value="P-type_ATPase_IV"/>
</dbReference>
<dbReference type="Proteomes" id="UP001497600">
    <property type="component" value="Chromosome G"/>
</dbReference>
<evidence type="ECO:0000256" key="10">
    <source>
        <dbReference type="ARBA" id="ARBA00023136"/>
    </source>
</evidence>
<feature type="transmembrane region" description="Helical" evidence="13">
    <location>
        <begin position="998"/>
        <end position="1018"/>
    </location>
</feature>
<dbReference type="SFLD" id="SFLDS00003">
    <property type="entry name" value="Haloacid_Dehalogenase"/>
    <property type="match status" value="1"/>
</dbReference>
<feature type="transmembrane region" description="Helical" evidence="13">
    <location>
        <begin position="1048"/>
        <end position="1069"/>
    </location>
</feature>
<feature type="transmembrane region" description="Helical" evidence="13">
    <location>
        <begin position="966"/>
        <end position="986"/>
    </location>
</feature>
<dbReference type="PRINTS" id="PR00119">
    <property type="entry name" value="CATATPASE"/>
</dbReference>
<evidence type="ECO:0000256" key="3">
    <source>
        <dbReference type="ARBA" id="ARBA00022692"/>
    </source>
</evidence>
<feature type="domain" description="P-type ATPase N-terminal" evidence="15">
    <location>
        <begin position="174"/>
        <end position="225"/>
    </location>
</feature>
<keyword evidence="5 13" id="KW-0547">Nucleotide-binding</keyword>
<dbReference type="SFLD" id="SFLDG00002">
    <property type="entry name" value="C1.7:_P-type_atpase_like"/>
    <property type="match status" value="1"/>
</dbReference>
<dbReference type="InterPro" id="IPR044492">
    <property type="entry name" value="P_typ_ATPase_HD_dom"/>
</dbReference>
<dbReference type="InterPro" id="IPR023298">
    <property type="entry name" value="ATPase_P-typ_TM_dom_sf"/>
</dbReference>
<sequence>MSRYSFSDESSFDDLDTTLDEALRNASQNVFNYTKSNNTSRQNSQGSGIPLTNMGSGSGGSQNRGNSSDNEESGTNTNNNKNNAFTRRHSGDYREGDGDDDNSPLISSSQHRSFNTSSPIPILPSTSPLRRLAAKSINLIRQSLPEFPNKNSRIQLPRNEVSEERFISPRSNTSEKNSCPSNAISNAKYNPVTFIPVILYEQFKFFFNLYFLLVALSQIIPQLRIGYLSSYIVPLAFVLTVTMLKEASDDISRRRRDKEQNNELYEVLNRGGPTTLSQDPKHVKSSDLKVGDLVRLHKDSRIPADMILLQCTEQDGTGESFIKTDQLDGETDWKLRISCPKTQSISNISELIQHVSLIINQPSKSIDSFNGKLVYQEERQQTQTYPLTVDQTLWANTVLASGTAVGIIIYTGVETRQSMNTTKSGVKTGLLELEINRLSKILCVLVFVLSIVLVLAGGWPLKSKWYIDIMRYLILFSSIIPVSLRVNLDLAKSVYARQIEEDEAIENTIVRTSTIPEDLGRIEYLLTDKTGTLTQNDMELKKLHLGTISYAGDTLDIVSDYVSNMLSSLDGNSNNVLKKKDLNAKVCDLIITLALCHNVTPTYEEEEINDWATAEVTYQAASPDEIAIVKFIEAVGLKLVKRDRKSITLLHLASNRTLTYQILYNFPFNSDTKRMGIVVEDDKGDISFMQKGADSVMSAIVSSNDWLDEETSNMAREGLRTLVIGKKKIPPTHFSDFEKKYKQSSLSMTDRDNKIQKTISGYLEKDLELLGITGVEDKLQENVKTSIELLRNAGIKIWMLTGDKIETAKCIGISTRLISRGQYIHQIVKLNHVDLALNQLEYLKTNQNCCLLIDGESLAIYLKHFKEEFFNAVINLPSVIACRCTPQQKADIAVLIKTFTGKRVCCIGDGGNDVSMIQSADVGVGIVGKEGKQASLSADFSIDQFYYLSKLLLWHGRNSYKRSSKLGQFIIHRGLLISICQAIYSICLNFEPLTLYNGWLMVGYATFYTMAPIFSLVLDCDVDEYLTKLYPELYKELLMGKSLSYKSFAVWCLISLYQGSIIQLLSQYFQGQQESMVTLSFSCLIYNELIMVGLQINRWKKVMIATIVITLIIYVASVPFLSDYFDLTYVMTFSYIWQCSVILSVSLFPVWISQAINRKLNPPNYAKVQQS</sequence>
<feature type="region of interest" description="Disordered" evidence="14">
    <location>
        <begin position="32"/>
        <end position="122"/>
    </location>
</feature>
<feature type="transmembrane region" description="Helical" evidence="13">
    <location>
        <begin position="1102"/>
        <end position="1121"/>
    </location>
</feature>
<keyword evidence="6 13" id="KW-0067">ATP-binding</keyword>
<feature type="compositionally biased region" description="Polar residues" evidence="14">
    <location>
        <begin position="104"/>
        <end position="115"/>
    </location>
</feature>
<keyword evidence="9 13" id="KW-1133">Transmembrane helix</keyword>
<reference evidence="17 18" key="1">
    <citation type="submission" date="2024-01" db="EMBL/GenBank/DDBJ databases">
        <authorList>
            <consortium name="Genoscope - CEA"/>
            <person name="William W."/>
        </authorList>
    </citation>
    <scope>NUCLEOTIDE SEQUENCE [LARGE SCALE GENOMIC DNA]</scope>
    <source>
        <strain evidence="17 18">29B2s-10</strain>
    </source>
</reference>
<evidence type="ECO:0000256" key="9">
    <source>
        <dbReference type="ARBA" id="ARBA00022989"/>
    </source>
</evidence>
<dbReference type="Pfam" id="PF16209">
    <property type="entry name" value="PhoLip_ATPase_N"/>
    <property type="match status" value="1"/>
</dbReference>
<dbReference type="InterPro" id="IPR032630">
    <property type="entry name" value="P_typ_ATPase_c"/>
</dbReference>
<evidence type="ECO:0000256" key="14">
    <source>
        <dbReference type="SAM" id="MobiDB-lite"/>
    </source>
</evidence>
<feature type="compositionally biased region" description="Low complexity" evidence="14">
    <location>
        <begin position="63"/>
        <end position="83"/>
    </location>
</feature>
<dbReference type="SUPFAM" id="SSF56784">
    <property type="entry name" value="HAD-like"/>
    <property type="match status" value="1"/>
</dbReference>
<dbReference type="SUPFAM" id="SSF81660">
    <property type="entry name" value="Metal cation-transporting ATPase, ATP-binding domain N"/>
    <property type="match status" value="1"/>
</dbReference>
<evidence type="ECO:0000256" key="2">
    <source>
        <dbReference type="ARBA" id="ARBA00008109"/>
    </source>
</evidence>
<evidence type="ECO:0000256" key="1">
    <source>
        <dbReference type="ARBA" id="ARBA00004141"/>
    </source>
</evidence>
<evidence type="ECO:0000313" key="17">
    <source>
        <dbReference type="EMBL" id="CAK7918459.1"/>
    </source>
</evidence>
<dbReference type="SUPFAM" id="SSF81665">
    <property type="entry name" value="Calcium ATPase, transmembrane domain M"/>
    <property type="match status" value="1"/>
</dbReference>
<keyword evidence="7 13" id="KW-0460">Magnesium</keyword>
<evidence type="ECO:0000259" key="16">
    <source>
        <dbReference type="Pfam" id="PF16212"/>
    </source>
</evidence>
<keyword evidence="10 13" id="KW-0472">Membrane</keyword>
<dbReference type="Gene3D" id="2.70.150.10">
    <property type="entry name" value="Calcium-transporting ATPase, cytoplasmic transduction domain A"/>
    <property type="match status" value="1"/>
</dbReference>
<dbReference type="Pfam" id="PF13246">
    <property type="entry name" value="Cation_ATPase"/>
    <property type="match status" value="1"/>
</dbReference>
<dbReference type="NCBIfam" id="TIGR01652">
    <property type="entry name" value="ATPase-Plipid"/>
    <property type="match status" value="1"/>
</dbReference>
<dbReference type="EMBL" id="OZ004259">
    <property type="protein sequence ID" value="CAK7918459.1"/>
    <property type="molecule type" value="Genomic_DNA"/>
</dbReference>
<dbReference type="SFLD" id="SFLDF00027">
    <property type="entry name" value="p-type_atpase"/>
    <property type="match status" value="1"/>
</dbReference>
<dbReference type="InterPro" id="IPR018303">
    <property type="entry name" value="ATPase_P-typ_P_site"/>
</dbReference>
<dbReference type="EC" id="7.6.2.1" evidence="13"/>
<dbReference type="InterPro" id="IPR001757">
    <property type="entry name" value="P_typ_ATPase"/>
</dbReference>
<gene>
    <name evidence="17" type="primary">NEO1</name>
    <name evidence="17" type="ORF">CAAN4_G13322</name>
</gene>
<evidence type="ECO:0000313" key="18">
    <source>
        <dbReference type="Proteomes" id="UP001497600"/>
    </source>
</evidence>
<evidence type="ECO:0000256" key="12">
    <source>
        <dbReference type="ARBA" id="ARBA00049128"/>
    </source>
</evidence>
<comment type="subcellular location">
    <subcellularLocation>
        <location evidence="1 13">Membrane</location>
        <topology evidence="1 13">Multi-pass membrane protein</topology>
    </subcellularLocation>
</comment>
<feature type="compositionally biased region" description="Polar residues" evidence="14">
    <location>
        <begin position="32"/>
        <end position="47"/>
    </location>
</feature>
<evidence type="ECO:0000256" key="8">
    <source>
        <dbReference type="ARBA" id="ARBA00022967"/>
    </source>
</evidence>
<evidence type="ECO:0000256" key="5">
    <source>
        <dbReference type="ARBA" id="ARBA00022741"/>
    </source>
</evidence>
<dbReference type="PANTHER" id="PTHR24092">
    <property type="entry name" value="PROBABLE PHOSPHOLIPID-TRANSPORTING ATPASE"/>
    <property type="match status" value="1"/>
</dbReference>
<accession>A0ABP0EJP0</accession>
<keyword evidence="8 13" id="KW-1278">Translocase</keyword>
<keyword evidence="18" id="KW-1185">Reference proteome</keyword>
<dbReference type="Pfam" id="PF16212">
    <property type="entry name" value="PhoLip_ATPase_C"/>
    <property type="match status" value="1"/>
</dbReference>
<dbReference type="NCBIfam" id="TIGR01494">
    <property type="entry name" value="ATPase_P-type"/>
    <property type="match status" value="2"/>
</dbReference>
<dbReference type="Gene3D" id="3.40.1110.10">
    <property type="entry name" value="Calcium-transporting ATPase, cytoplasmic domain N"/>
    <property type="match status" value="1"/>
</dbReference>
<dbReference type="PANTHER" id="PTHR24092:SF5">
    <property type="entry name" value="PHOSPHOLIPID-TRANSPORTING ATPASE"/>
    <property type="match status" value="1"/>
</dbReference>
<proteinExistence type="inferred from homology"/>
<evidence type="ECO:0000256" key="13">
    <source>
        <dbReference type="RuleBase" id="RU362033"/>
    </source>
</evidence>
<comment type="catalytic activity">
    <reaction evidence="11 13">
        <text>ATP + H2O + phospholipidSide 1 = ADP + phosphate + phospholipidSide 2.</text>
        <dbReference type="EC" id="7.6.2.1"/>
    </reaction>
</comment>
<dbReference type="InterPro" id="IPR023299">
    <property type="entry name" value="ATPase_P-typ_cyto_dom_N"/>
</dbReference>
<evidence type="ECO:0000256" key="11">
    <source>
        <dbReference type="ARBA" id="ARBA00034036"/>
    </source>
</evidence>